<feature type="compositionally biased region" description="Gly residues" evidence="1">
    <location>
        <begin position="98"/>
        <end position="108"/>
    </location>
</feature>
<dbReference type="AlphaFoldDB" id="A0A8S4AFM0"/>
<keyword evidence="3" id="KW-1185">Reference proteome</keyword>
<gene>
    <name evidence="2" type="ORF">MMEN_LOCUS861</name>
</gene>
<organism evidence="2 3">
    <name type="scientific">Menidia menidia</name>
    <name type="common">Atlantic silverside</name>
    <dbReference type="NCBI Taxonomy" id="238744"/>
    <lineage>
        <taxon>Eukaryota</taxon>
        <taxon>Metazoa</taxon>
        <taxon>Chordata</taxon>
        <taxon>Craniata</taxon>
        <taxon>Vertebrata</taxon>
        <taxon>Euteleostomi</taxon>
        <taxon>Actinopterygii</taxon>
        <taxon>Neopterygii</taxon>
        <taxon>Teleostei</taxon>
        <taxon>Neoteleostei</taxon>
        <taxon>Acanthomorphata</taxon>
        <taxon>Ovalentaria</taxon>
        <taxon>Atherinomorphae</taxon>
        <taxon>Atheriniformes</taxon>
        <taxon>Atherinopsidae</taxon>
        <taxon>Menidiinae</taxon>
        <taxon>Menidia</taxon>
    </lineage>
</organism>
<feature type="region of interest" description="Disordered" evidence="1">
    <location>
        <begin position="1"/>
        <end position="108"/>
    </location>
</feature>
<evidence type="ECO:0000313" key="3">
    <source>
        <dbReference type="Proteomes" id="UP000677803"/>
    </source>
</evidence>
<evidence type="ECO:0000256" key="1">
    <source>
        <dbReference type="SAM" id="MobiDB-lite"/>
    </source>
</evidence>
<proteinExistence type="predicted"/>
<name>A0A8S4AFM0_9TELE</name>
<comment type="caution">
    <text evidence="2">The sequence shown here is derived from an EMBL/GenBank/DDBJ whole genome shotgun (WGS) entry which is preliminary data.</text>
</comment>
<dbReference type="EMBL" id="CAJRST010000001">
    <property type="protein sequence ID" value="CAG5859670.1"/>
    <property type="molecule type" value="Genomic_DNA"/>
</dbReference>
<dbReference type="Proteomes" id="UP000677803">
    <property type="component" value="Unassembled WGS sequence"/>
</dbReference>
<feature type="compositionally biased region" description="Basic residues" evidence="1">
    <location>
        <begin position="67"/>
        <end position="77"/>
    </location>
</feature>
<protein>
    <submittedName>
        <fullName evidence="2">(Atlantic silverside) hypothetical protein</fullName>
    </submittedName>
</protein>
<reference evidence="2" key="1">
    <citation type="submission" date="2021-05" db="EMBL/GenBank/DDBJ databases">
        <authorList>
            <person name="Tigano A."/>
        </authorList>
    </citation>
    <scope>NUCLEOTIDE SEQUENCE</scope>
</reference>
<evidence type="ECO:0000313" key="2">
    <source>
        <dbReference type="EMBL" id="CAG5859670.1"/>
    </source>
</evidence>
<sequence>MILRGGCGQRCSLGSAVEPQPPRPRGLRPGHAAEQQLLAGAAAAARPADLRPAGQRLQRAAAAPARRAARAVHHPGHFHPVQPDHHPADAVQHLRVPGGPGGHSAGAL</sequence>
<feature type="compositionally biased region" description="Low complexity" evidence="1">
    <location>
        <begin position="27"/>
        <end position="66"/>
    </location>
</feature>
<accession>A0A8S4AFM0</accession>